<reference evidence="1 2" key="1">
    <citation type="submission" date="2018-06" db="EMBL/GenBank/DDBJ databases">
        <title>Flavobacterium tibetense sp. nov., isolated from a wetland YonghuCo on Tibetan Plateau.</title>
        <authorList>
            <person name="Xing P."/>
            <person name="Phurbu D."/>
            <person name="Lu H."/>
        </authorList>
    </citation>
    <scope>NUCLEOTIDE SEQUENCE [LARGE SCALE GENOMIC DNA]</scope>
    <source>
        <strain evidence="1 2">YH5</strain>
    </source>
</reference>
<sequence length="172" mass="20237">MFSKIIKEFFLKKLVNKKLTQHELNEADGKITTIGILVDETYFENKEHLYQQFLAQGFLPENIVLLSFKNKYKAKETVKEPYFSLTNVGLSGRINKKEVQDFIKTPFDMLVSFYDERKAPLMLVTKQSKAKFKVGFSSVDKRMFHLMIASQVEKQEEFTSELFKYLRILNKI</sequence>
<dbReference type="Proteomes" id="UP000253319">
    <property type="component" value="Unassembled WGS sequence"/>
</dbReference>
<proteinExistence type="predicted"/>
<accession>A0A365P0Z3</accession>
<comment type="caution">
    <text evidence="1">The sequence shown here is derived from an EMBL/GenBank/DDBJ whole genome shotgun (WGS) entry which is preliminary data.</text>
</comment>
<dbReference type="InterPro" id="IPR054207">
    <property type="entry name" value="DUF6913"/>
</dbReference>
<dbReference type="AlphaFoldDB" id="A0A365P0Z3"/>
<dbReference type="OrthoDB" id="1430532at2"/>
<name>A0A365P0Z3_9FLAO</name>
<dbReference type="RefSeq" id="WP_113989176.1">
    <property type="nucleotide sequence ID" value="NZ_QLST01000009.1"/>
</dbReference>
<dbReference type="Pfam" id="PF21857">
    <property type="entry name" value="DUF6913"/>
    <property type="match status" value="1"/>
</dbReference>
<organism evidence="1 2">
    <name type="scientific">Flavobacterium tibetense</name>
    <dbReference type="NCBI Taxonomy" id="2233533"/>
    <lineage>
        <taxon>Bacteria</taxon>
        <taxon>Pseudomonadati</taxon>
        <taxon>Bacteroidota</taxon>
        <taxon>Flavobacteriia</taxon>
        <taxon>Flavobacteriales</taxon>
        <taxon>Flavobacteriaceae</taxon>
        <taxon>Flavobacterium</taxon>
    </lineage>
</organism>
<dbReference type="EMBL" id="QLST01000009">
    <property type="protein sequence ID" value="RBA28132.1"/>
    <property type="molecule type" value="Genomic_DNA"/>
</dbReference>
<protein>
    <submittedName>
        <fullName evidence="1">Uncharacterized protein</fullName>
    </submittedName>
</protein>
<keyword evidence="2" id="KW-1185">Reference proteome</keyword>
<evidence type="ECO:0000313" key="2">
    <source>
        <dbReference type="Proteomes" id="UP000253319"/>
    </source>
</evidence>
<gene>
    <name evidence="1" type="ORF">DPN68_08230</name>
</gene>
<evidence type="ECO:0000313" key="1">
    <source>
        <dbReference type="EMBL" id="RBA28132.1"/>
    </source>
</evidence>